<keyword evidence="2" id="KW-0732">Signal</keyword>
<feature type="region of interest" description="Disordered" evidence="1">
    <location>
        <begin position="39"/>
        <end position="63"/>
    </location>
</feature>
<proteinExistence type="predicted"/>
<dbReference type="RefSeq" id="WP_145181638.1">
    <property type="nucleotide sequence ID" value="NZ_CP036266.1"/>
</dbReference>
<dbReference type="EMBL" id="CP036266">
    <property type="protein sequence ID" value="QDT19785.1"/>
    <property type="molecule type" value="Genomic_DNA"/>
</dbReference>
<name>A0A517PK83_9PLAN</name>
<sequence precursor="true">MKSSILKFGLSTLALMLMSFSTFTLTGCEQKEKVLDVETPSGELEIERDKSDGSVGVELNKKE</sequence>
<dbReference type="OrthoDB" id="291603at2"/>
<keyword evidence="4" id="KW-1185">Reference proteome</keyword>
<evidence type="ECO:0000313" key="3">
    <source>
        <dbReference type="EMBL" id="QDT19785.1"/>
    </source>
</evidence>
<evidence type="ECO:0000256" key="1">
    <source>
        <dbReference type="SAM" id="MobiDB-lite"/>
    </source>
</evidence>
<evidence type="ECO:0000256" key="2">
    <source>
        <dbReference type="SAM" id="SignalP"/>
    </source>
</evidence>
<accession>A0A517PK83</accession>
<reference evidence="3 4" key="1">
    <citation type="submission" date="2019-02" db="EMBL/GenBank/DDBJ databases">
        <title>Deep-cultivation of Planctomycetes and their phenomic and genomic characterization uncovers novel biology.</title>
        <authorList>
            <person name="Wiegand S."/>
            <person name="Jogler M."/>
            <person name="Boedeker C."/>
            <person name="Pinto D."/>
            <person name="Vollmers J."/>
            <person name="Rivas-Marin E."/>
            <person name="Kohn T."/>
            <person name="Peeters S.H."/>
            <person name="Heuer A."/>
            <person name="Rast P."/>
            <person name="Oberbeckmann S."/>
            <person name="Bunk B."/>
            <person name="Jeske O."/>
            <person name="Meyerdierks A."/>
            <person name="Storesund J.E."/>
            <person name="Kallscheuer N."/>
            <person name="Luecker S."/>
            <person name="Lage O.M."/>
            <person name="Pohl T."/>
            <person name="Merkel B.J."/>
            <person name="Hornburger P."/>
            <person name="Mueller R.-W."/>
            <person name="Bruemmer F."/>
            <person name="Labrenz M."/>
            <person name="Spormann A.M."/>
            <person name="Op den Camp H."/>
            <person name="Overmann J."/>
            <person name="Amann R."/>
            <person name="Jetten M.S.M."/>
            <person name="Mascher T."/>
            <person name="Medema M.H."/>
            <person name="Devos D.P."/>
            <person name="Kaster A.-K."/>
            <person name="Ovreas L."/>
            <person name="Rohde M."/>
            <person name="Galperin M.Y."/>
            <person name="Jogler C."/>
        </authorList>
    </citation>
    <scope>NUCLEOTIDE SEQUENCE [LARGE SCALE GENOMIC DNA]</scope>
    <source>
        <strain evidence="3 4">HG66A1</strain>
    </source>
</reference>
<gene>
    <name evidence="3" type="ORF">HG66A1_15530</name>
</gene>
<organism evidence="3 4">
    <name type="scientific">Gimesia chilikensis</name>
    <dbReference type="NCBI Taxonomy" id="2605989"/>
    <lineage>
        <taxon>Bacteria</taxon>
        <taxon>Pseudomonadati</taxon>
        <taxon>Planctomycetota</taxon>
        <taxon>Planctomycetia</taxon>
        <taxon>Planctomycetales</taxon>
        <taxon>Planctomycetaceae</taxon>
        <taxon>Gimesia</taxon>
    </lineage>
</organism>
<dbReference type="AlphaFoldDB" id="A0A517PK83"/>
<feature type="chain" id="PRO_5021703093" evidence="2">
    <location>
        <begin position="25"/>
        <end position="63"/>
    </location>
</feature>
<dbReference type="PROSITE" id="PS51257">
    <property type="entry name" value="PROKAR_LIPOPROTEIN"/>
    <property type="match status" value="1"/>
</dbReference>
<evidence type="ECO:0000313" key="4">
    <source>
        <dbReference type="Proteomes" id="UP000320421"/>
    </source>
</evidence>
<feature type="signal peptide" evidence="2">
    <location>
        <begin position="1"/>
        <end position="24"/>
    </location>
</feature>
<dbReference type="Proteomes" id="UP000320421">
    <property type="component" value="Chromosome"/>
</dbReference>
<protein>
    <submittedName>
        <fullName evidence="3">Uncharacterized protein</fullName>
    </submittedName>
</protein>